<dbReference type="HOGENOM" id="CLU_1590382_0_0_1"/>
<dbReference type="RefSeq" id="XP_960241.2">
    <property type="nucleotide sequence ID" value="XM_955148.2"/>
</dbReference>
<keyword evidence="3" id="KW-1185">Reference proteome</keyword>
<gene>
    <name evidence="2" type="ORF">NCU04710</name>
</gene>
<dbReference type="InParanoid" id="Q7S650"/>
<sequence length="233" mass="25633">MASVLLILSRNRRRRRNQFSPMLTNCFDRLEAPIIVCGSRRTRVSQSGAGPCVRLLSRPGAPSPRGQGRVAADKARRALYPRISLKLQESFRWGLCAPQYPFLVAVGPAGFSLVKGSGRSRSPLFFLSPCSLGWSIRFLQFSPTVLPFNMKVTRRGPGLKRPAKSSQNGTSAHSSSLRGAAGGRSDQDHYWLHLHHPGTETPTSARLLSGNRYIHASTSARAVWRPVWTSAKA</sequence>
<organism evidence="2 3">
    <name type="scientific">Neurospora crassa (strain ATCC 24698 / 74-OR23-1A / CBS 708.71 / DSM 1257 / FGSC 987)</name>
    <dbReference type="NCBI Taxonomy" id="367110"/>
    <lineage>
        <taxon>Eukaryota</taxon>
        <taxon>Fungi</taxon>
        <taxon>Dikarya</taxon>
        <taxon>Ascomycota</taxon>
        <taxon>Pezizomycotina</taxon>
        <taxon>Sordariomycetes</taxon>
        <taxon>Sordariomycetidae</taxon>
        <taxon>Sordariales</taxon>
        <taxon>Sordariaceae</taxon>
        <taxon>Neurospora</taxon>
    </lineage>
</organism>
<proteinExistence type="predicted"/>
<evidence type="ECO:0000313" key="3">
    <source>
        <dbReference type="Proteomes" id="UP000001805"/>
    </source>
</evidence>
<accession>Q7S650</accession>
<evidence type="ECO:0000256" key="1">
    <source>
        <dbReference type="SAM" id="MobiDB-lite"/>
    </source>
</evidence>
<dbReference type="Proteomes" id="UP000001805">
    <property type="component" value="Chromosome 5, Linkage Group VI"/>
</dbReference>
<reference evidence="2 3" key="1">
    <citation type="journal article" date="2003" name="Nature">
        <title>The genome sequence of the filamentous fungus Neurospora crassa.</title>
        <authorList>
            <person name="Galagan J.E."/>
            <person name="Calvo S.E."/>
            <person name="Borkovich K.A."/>
            <person name="Selker E.U."/>
            <person name="Read N.D."/>
            <person name="Jaffe D."/>
            <person name="FitzHugh W."/>
            <person name="Ma L.J."/>
            <person name="Smirnov S."/>
            <person name="Purcell S."/>
            <person name="Rehman B."/>
            <person name="Elkins T."/>
            <person name="Engels R."/>
            <person name="Wang S."/>
            <person name="Nielsen C.B."/>
            <person name="Butler J."/>
            <person name="Endrizzi M."/>
            <person name="Qui D."/>
            <person name="Ianakiev P."/>
            <person name="Bell-Pedersen D."/>
            <person name="Nelson M.A."/>
            <person name="Werner-Washburne M."/>
            <person name="Selitrennikoff C.P."/>
            <person name="Kinsey J.A."/>
            <person name="Braun E.L."/>
            <person name="Zelter A."/>
            <person name="Schulte U."/>
            <person name="Kothe G.O."/>
            <person name="Jedd G."/>
            <person name="Mewes W."/>
            <person name="Staben C."/>
            <person name="Marcotte E."/>
            <person name="Greenberg D."/>
            <person name="Roy A."/>
            <person name="Foley K."/>
            <person name="Naylor J."/>
            <person name="Stange-Thomann N."/>
            <person name="Barrett R."/>
            <person name="Gnerre S."/>
            <person name="Kamal M."/>
            <person name="Kamvysselis M."/>
            <person name="Mauceli E."/>
            <person name="Bielke C."/>
            <person name="Rudd S."/>
            <person name="Frishman D."/>
            <person name="Krystofova S."/>
            <person name="Rasmussen C."/>
            <person name="Metzenberg R.L."/>
            <person name="Perkins D.D."/>
            <person name="Kroken S."/>
            <person name="Cogoni C."/>
            <person name="Macino G."/>
            <person name="Catcheside D."/>
            <person name="Li W."/>
            <person name="Pratt R.J."/>
            <person name="Osmani S.A."/>
            <person name="DeSouza C.P."/>
            <person name="Glass L."/>
            <person name="Orbach M.J."/>
            <person name="Berglund J.A."/>
            <person name="Voelker R."/>
            <person name="Yarden O."/>
            <person name="Plamann M."/>
            <person name="Seiler S."/>
            <person name="Dunlap J."/>
            <person name="Radford A."/>
            <person name="Aramayo R."/>
            <person name="Natvig D.O."/>
            <person name="Alex L.A."/>
            <person name="Mannhaupt G."/>
            <person name="Ebbole D.J."/>
            <person name="Freitag M."/>
            <person name="Paulsen I."/>
            <person name="Sachs M.S."/>
            <person name="Lander E.S."/>
            <person name="Nusbaum C."/>
            <person name="Birren B."/>
        </authorList>
    </citation>
    <scope>NUCLEOTIDE SEQUENCE [LARGE SCALE GENOMIC DNA]</scope>
    <source>
        <strain evidence="3">ATCC 24698 / 74-OR23-1A / CBS 708.71 / DSM 1257 / FGSC 987</strain>
    </source>
</reference>
<dbReference type="AlphaFoldDB" id="Q7S650"/>
<name>Q7S650_NEUCR</name>
<dbReference type="GeneID" id="3876396"/>
<evidence type="ECO:0000313" key="2">
    <source>
        <dbReference type="EMBL" id="EAA31005.2"/>
    </source>
</evidence>
<dbReference type="EMBL" id="CM002241">
    <property type="protein sequence ID" value="EAA31005.2"/>
    <property type="molecule type" value="Genomic_DNA"/>
</dbReference>
<dbReference type="KEGG" id="ncr:NCU04710"/>
<dbReference type="VEuPathDB" id="FungiDB:NCU04710"/>
<feature type="region of interest" description="Disordered" evidence="1">
    <location>
        <begin position="156"/>
        <end position="184"/>
    </location>
</feature>
<protein>
    <submittedName>
        <fullName evidence="2">Uncharacterized protein</fullName>
    </submittedName>
</protein>